<evidence type="ECO:0000256" key="10">
    <source>
        <dbReference type="HAMAP-Rule" id="MF_01043"/>
    </source>
</evidence>
<dbReference type="GO" id="GO:0008654">
    <property type="term" value="P:phospholipid biosynthetic process"/>
    <property type="evidence" value="ECO:0007669"/>
    <property type="project" value="UniProtKB-UniRule"/>
</dbReference>
<keyword evidence="11" id="KW-0012">Acyltransferase</keyword>
<comment type="pathway">
    <text evidence="10">Lipid metabolism; phospholipid metabolism.</text>
</comment>
<evidence type="ECO:0000256" key="9">
    <source>
        <dbReference type="ARBA" id="ARBA00023264"/>
    </source>
</evidence>
<evidence type="ECO:0000256" key="2">
    <source>
        <dbReference type="ARBA" id="ARBA00022516"/>
    </source>
</evidence>
<keyword evidence="7 10" id="KW-0472">Membrane</keyword>
<evidence type="ECO:0000256" key="4">
    <source>
        <dbReference type="ARBA" id="ARBA00022692"/>
    </source>
</evidence>
<evidence type="ECO:0000313" key="11">
    <source>
        <dbReference type="EMBL" id="CAA9440921.1"/>
    </source>
</evidence>
<dbReference type="HAMAP" id="MF_01043">
    <property type="entry name" value="PlsY"/>
    <property type="match status" value="1"/>
</dbReference>
<name>A0A6J4QCK9_9BACT</name>
<dbReference type="PANTHER" id="PTHR30309">
    <property type="entry name" value="INNER MEMBRANE PROTEIN YGIH"/>
    <property type="match status" value="1"/>
</dbReference>
<protein>
    <recommendedName>
        <fullName evidence="10">Glycerol-3-phosphate acyltransferase</fullName>
    </recommendedName>
    <alternativeName>
        <fullName evidence="10">Acyl-PO4 G3P acyltransferase</fullName>
    </alternativeName>
    <alternativeName>
        <fullName evidence="10">Acyl-phosphate--glycerol-3-phosphate acyltransferase</fullName>
    </alternativeName>
    <alternativeName>
        <fullName evidence="10">G3P acyltransferase</fullName>
        <shortName evidence="10">GPAT</shortName>
        <ecNumber evidence="10">2.3.1.275</ecNumber>
    </alternativeName>
    <alternativeName>
        <fullName evidence="10">Lysophosphatidic acid synthase</fullName>
        <shortName evidence="10">LPA synthase</shortName>
    </alternativeName>
</protein>
<keyword evidence="3 10" id="KW-0808">Transferase</keyword>
<evidence type="ECO:0000256" key="1">
    <source>
        <dbReference type="ARBA" id="ARBA00022475"/>
    </source>
</evidence>
<organism evidence="11">
    <name type="scientific">uncultured Phycisphaerae bacterium</name>
    <dbReference type="NCBI Taxonomy" id="904963"/>
    <lineage>
        <taxon>Bacteria</taxon>
        <taxon>Pseudomonadati</taxon>
        <taxon>Planctomycetota</taxon>
        <taxon>Phycisphaerae</taxon>
        <taxon>environmental samples</taxon>
    </lineage>
</organism>
<accession>A0A6J4QCK9</accession>
<dbReference type="EMBL" id="CADCUQ010000966">
    <property type="protein sequence ID" value="CAA9440921.1"/>
    <property type="molecule type" value="Genomic_DNA"/>
</dbReference>
<proteinExistence type="inferred from homology"/>
<keyword evidence="2 10" id="KW-0444">Lipid biosynthesis</keyword>
<comment type="similarity">
    <text evidence="10">Belongs to the PlsY family.</text>
</comment>
<dbReference type="SMART" id="SM01207">
    <property type="entry name" value="G3P_acyltransf"/>
    <property type="match status" value="1"/>
</dbReference>
<dbReference type="InterPro" id="IPR003811">
    <property type="entry name" value="G3P_acylTferase_PlsY"/>
</dbReference>
<dbReference type="PANTHER" id="PTHR30309:SF0">
    <property type="entry name" value="GLYCEROL-3-PHOSPHATE ACYLTRANSFERASE-RELATED"/>
    <property type="match status" value="1"/>
</dbReference>
<evidence type="ECO:0000256" key="5">
    <source>
        <dbReference type="ARBA" id="ARBA00022989"/>
    </source>
</evidence>
<evidence type="ECO:0000256" key="3">
    <source>
        <dbReference type="ARBA" id="ARBA00022679"/>
    </source>
</evidence>
<keyword evidence="9 10" id="KW-1208">Phospholipid metabolism</keyword>
<feature type="transmembrane region" description="Helical" evidence="10">
    <location>
        <begin position="88"/>
        <end position="107"/>
    </location>
</feature>
<sequence length="229" mass="24232">MSAAQQVGLLVPVAYLLGSIPFGLIVGKSRGVDPRTSGSGNIGATNVGRLLGRRFFALVFTLDLLKGLLPMLAAAYALRGERPDGRTYALWLLVGAAAIAGHMFSAFLRFRGGKGVATSTGVLLGLWPYYTVPGLIGAGVWVLAFLAWRYVSLASIVGAASFPVAYVAIGLARGWDVFGRQLPLLVFALLMAGLIVFKHRGNIARLRAGTEFRGSRPQHEPGEPLAGPE</sequence>
<dbReference type="EC" id="2.3.1.275" evidence="10"/>
<evidence type="ECO:0000256" key="8">
    <source>
        <dbReference type="ARBA" id="ARBA00023209"/>
    </source>
</evidence>
<dbReference type="Pfam" id="PF02660">
    <property type="entry name" value="G3P_acyltransf"/>
    <property type="match status" value="1"/>
</dbReference>
<comment type="subcellular location">
    <subcellularLocation>
        <location evidence="10">Cell membrane</location>
        <topology evidence="10">Multi-pass membrane protein</topology>
    </subcellularLocation>
</comment>
<keyword evidence="4 10" id="KW-0812">Transmembrane</keyword>
<keyword evidence="1 10" id="KW-1003">Cell membrane</keyword>
<feature type="transmembrane region" description="Helical" evidence="10">
    <location>
        <begin position="127"/>
        <end position="146"/>
    </location>
</feature>
<dbReference type="GO" id="GO:0043772">
    <property type="term" value="F:acyl-phosphate glycerol-3-phosphate acyltransferase activity"/>
    <property type="evidence" value="ECO:0007669"/>
    <property type="project" value="UniProtKB-UniRule"/>
</dbReference>
<dbReference type="AlphaFoldDB" id="A0A6J4QCK9"/>
<feature type="transmembrane region" description="Helical" evidence="10">
    <location>
        <begin position="55"/>
        <end position="76"/>
    </location>
</feature>
<gene>
    <name evidence="10" type="primary">plsY</name>
    <name evidence="11" type="ORF">AVDCRST_MAG64-4188</name>
</gene>
<keyword evidence="6 10" id="KW-0443">Lipid metabolism</keyword>
<keyword evidence="5 10" id="KW-1133">Transmembrane helix</keyword>
<feature type="transmembrane region" description="Helical" evidence="10">
    <location>
        <begin position="153"/>
        <end position="172"/>
    </location>
</feature>
<dbReference type="NCBIfam" id="TIGR00023">
    <property type="entry name" value="glycerol-3-phosphate 1-O-acyltransferase PlsY"/>
    <property type="match status" value="1"/>
</dbReference>
<dbReference type="UniPathway" id="UPA00085"/>
<dbReference type="GO" id="GO:0005886">
    <property type="term" value="C:plasma membrane"/>
    <property type="evidence" value="ECO:0007669"/>
    <property type="project" value="UniProtKB-SubCell"/>
</dbReference>
<keyword evidence="8 10" id="KW-0594">Phospholipid biosynthesis</keyword>
<evidence type="ECO:0000256" key="6">
    <source>
        <dbReference type="ARBA" id="ARBA00023098"/>
    </source>
</evidence>
<comment type="subunit">
    <text evidence="10">Probably interacts with PlsX.</text>
</comment>
<reference evidence="11" key="1">
    <citation type="submission" date="2020-02" db="EMBL/GenBank/DDBJ databases">
        <authorList>
            <person name="Meier V. D."/>
        </authorList>
    </citation>
    <scope>NUCLEOTIDE SEQUENCE</scope>
    <source>
        <strain evidence="11">AVDCRST_MAG64</strain>
    </source>
</reference>
<evidence type="ECO:0000256" key="7">
    <source>
        <dbReference type="ARBA" id="ARBA00023136"/>
    </source>
</evidence>
<feature type="transmembrane region" description="Helical" evidence="10">
    <location>
        <begin position="7"/>
        <end position="27"/>
    </location>
</feature>
<comment type="function">
    <text evidence="10">Catalyzes the transfer of an acyl group from acyl-phosphate (acyl-PO(4)) to glycerol-3-phosphate (G3P) to form lysophosphatidic acid (LPA). This enzyme utilizes acyl-phosphate as fatty acyl donor, but not acyl-CoA or acyl-ACP.</text>
</comment>
<comment type="catalytic activity">
    <reaction evidence="10">
        <text>an acyl phosphate + sn-glycerol 3-phosphate = a 1-acyl-sn-glycero-3-phosphate + phosphate</text>
        <dbReference type="Rhea" id="RHEA:34075"/>
        <dbReference type="ChEBI" id="CHEBI:43474"/>
        <dbReference type="ChEBI" id="CHEBI:57597"/>
        <dbReference type="ChEBI" id="CHEBI:57970"/>
        <dbReference type="ChEBI" id="CHEBI:59918"/>
        <dbReference type="EC" id="2.3.1.275"/>
    </reaction>
</comment>
<feature type="transmembrane region" description="Helical" evidence="10">
    <location>
        <begin position="178"/>
        <end position="197"/>
    </location>
</feature>